<dbReference type="FunFam" id="3.10.180.10:FF:000034">
    <property type="entry name" value="Glyoxalase/Bleomycin resistance protein/Dihydroxybiphenyl dioxygenase"/>
    <property type="match status" value="1"/>
</dbReference>
<dbReference type="EMBL" id="CALLCH030000017">
    <property type="protein sequence ID" value="CAI4217821.1"/>
    <property type="molecule type" value="Genomic_DNA"/>
</dbReference>
<dbReference type="PROSITE" id="PS51819">
    <property type="entry name" value="VOC"/>
    <property type="match status" value="1"/>
</dbReference>
<evidence type="ECO:0000259" key="1">
    <source>
        <dbReference type="PROSITE" id="PS51819"/>
    </source>
</evidence>
<reference evidence="2" key="1">
    <citation type="submission" date="2022-11" db="EMBL/GenBank/DDBJ databases">
        <authorList>
            <person name="Scott C."/>
            <person name="Bruce N."/>
        </authorList>
    </citation>
    <scope>NUCLEOTIDE SEQUENCE</scope>
</reference>
<protein>
    <recommendedName>
        <fullName evidence="1">VOC domain-containing protein</fullName>
    </recommendedName>
</protein>
<dbReference type="Proteomes" id="UP000838763">
    <property type="component" value="Unassembled WGS sequence"/>
</dbReference>
<keyword evidence="3" id="KW-1185">Reference proteome</keyword>
<dbReference type="Gene3D" id="3.10.180.10">
    <property type="entry name" value="2,3-Dihydroxybiphenyl 1,2-Dioxygenase, domain 1"/>
    <property type="match status" value="2"/>
</dbReference>
<dbReference type="SUPFAM" id="SSF54593">
    <property type="entry name" value="Glyoxalase/Bleomycin resistance protein/Dihydroxybiphenyl dioxygenase"/>
    <property type="match status" value="1"/>
</dbReference>
<sequence>MPLSPEDQRIRILRTAYVIYYHSNLDKIRKFYEDFGLAIAEERQDEIFFKGYGTEPLSTWPGGRRTGGAGSAAARTSAIEKLDGPGGGEVVTLTDPIGFNVLLVHGQTPKEAETPEQPRLVVNYGDAKPRKGEFHRFKKGAAPVHRWGHYGVTYPEGRYQDMYDWYTKTLALAPSDVVYKDGEPICCFFHIDRDLEYTDHHAFFFKPCKPGAEPAVAHSAFEVHDFDVQQLGHQYLESQGHELCWGVGRHVLGSQVFDYWFDTSKFIVEHYADGDLVNSKTEVSTVQAGPDALAIWGPPVPPVF</sequence>
<dbReference type="InterPro" id="IPR037523">
    <property type="entry name" value="VOC_core"/>
</dbReference>
<evidence type="ECO:0000313" key="3">
    <source>
        <dbReference type="Proteomes" id="UP000838763"/>
    </source>
</evidence>
<feature type="domain" description="VOC" evidence="1">
    <location>
        <begin position="146"/>
        <end position="273"/>
    </location>
</feature>
<name>A0A9P1H8D0_9PEZI</name>
<organism evidence="2 3">
    <name type="scientific">Parascedosporium putredinis</name>
    <dbReference type="NCBI Taxonomy" id="1442378"/>
    <lineage>
        <taxon>Eukaryota</taxon>
        <taxon>Fungi</taxon>
        <taxon>Dikarya</taxon>
        <taxon>Ascomycota</taxon>
        <taxon>Pezizomycotina</taxon>
        <taxon>Sordariomycetes</taxon>
        <taxon>Hypocreomycetidae</taxon>
        <taxon>Microascales</taxon>
        <taxon>Microascaceae</taxon>
        <taxon>Parascedosporium</taxon>
    </lineage>
</organism>
<accession>A0A9P1H8D0</accession>
<dbReference type="AlphaFoldDB" id="A0A9P1H8D0"/>
<dbReference type="OrthoDB" id="3360610at2759"/>
<evidence type="ECO:0000313" key="2">
    <source>
        <dbReference type="EMBL" id="CAI4217821.1"/>
    </source>
</evidence>
<dbReference type="InterPro" id="IPR029068">
    <property type="entry name" value="Glyas_Bleomycin-R_OHBP_Dase"/>
</dbReference>
<comment type="caution">
    <text evidence="2">The sequence shown here is derived from an EMBL/GenBank/DDBJ whole genome shotgun (WGS) entry which is preliminary data.</text>
</comment>
<proteinExistence type="predicted"/>
<gene>
    <name evidence="2" type="ORF">PPNO1_LOCUS7421</name>
</gene>